<keyword evidence="2" id="KW-1185">Reference proteome</keyword>
<name>A0A0C2XFN4_AMAMK</name>
<dbReference type="PROSITE" id="PS51257">
    <property type="entry name" value="PROKAR_LIPOPROTEIN"/>
    <property type="match status" value="1"/>
</dbReference>
<organism evidence="1 2">
    <name type="scientific">Amanita muscaria (strain Koide BX008)</name>
    <dbReference type="NCBI Taxonomy" id="946122"/>
    <lineage>
        <taxon>Eukaryota</taxon>
        <taxon>Fungi</taxon>
        <taxon>Dikarya</taxon>
        <taxon>Basidiomycota</taxon>
        <taxon>Agaricomycotina</taxon>
        <taxon>Agaricomycetes</taxon>
        <taxon>Agaricomycetidae</taxon>
        <taxon>Agaricales</taxon>
        <taxon>Pluteineae</taxon>
        <taxon>Amanitaceae</taxon>
        <taxon>Amanita</taxon>
    </lineage>
</organism>
<dbReference type="InParanoid" id="A0A0C2XFN4"/>
<dbReference type="AlphaFoldDB" id="A0A0C2XFN4"/>
<dbReference type="HOGENOM" id="CLU_2670594_0_0_1"/>
<dbReference type="EMBL" id="KN818229">
    <property type="protein sequence ID" value="KIL68251.1"/>
    <property type="molecule type" value="Genomic_DNA"/>
</dbReference>
<gene>
    <name evidence="1" type="ORF">M378DRAFT_158788</name>
</gene>
<protein>
    <submittedName>
        <fullName evidence="1">Uncharacterized protein</fullName>
    </submittedName>
</protein>
<accession>A0A0C2XFN4</accession>
<proteinExistence type="predicted"/>
<reference evidence="1 2" key="1">
    <citation type="submission" date="2014-04" db="EMBL/GenBank/DDBJ databases">
        <title>Evolutionary Origins and Diversification of the Mycorrhizal Mutualists.</title>
        <authorList>
            <consortium name="DOE Joint Genome Institute"/>
            <consortium name="Mycorrhizal Genomics Consortium"/>
            <person name="Kohler A."/>
            <person name="Kuo A."/>
            <person name="Nagy L.G."/>
            <person name="Floudas D."/>
            <person name="Copeland A."/>
            <person name="Barry K.W."/>
            <person name="Cichocki N."/>
            <person name="Veneault-Fourrey C."/>
            <person name="LaButti K."/>
            <person name="Lindquist E.A."/>
            <person name="Lipzen A."/>
            <person name="Lundell T."/>
            <person name="Morin E."/>
            <person name="Murat C."/>
            <person name="Riley R."/>
            <person name="Ohm R."/>
            <person name="Sun H."/>
            <person name="Tunlid A."/>
            <person name="Henrissat B."/>
            <person name="Grigoriev I.V."/>
            <person name="Hibbett D.S."/>
            <person name="Martin F."/>
        </authorList>
    </citation>
    <scope>NUCLEOTIDE SEQUENCE [LARGE SCALE GENOMIC DNA]</scope>
    <source>
        <strain evidence="1 2">Koide BX008</strain>
    </source>
</reference>
<evidence type="ECO:0000313" key="2">
    <source>
        <dbReference type="Proteomes" id="UP000054549"/>
    </source>
</evidence>
<dbReference type="Proteomes" id="UP000054549">
    <property type="component" value="Unassembled WGS sequence"/>
</dbReference>
<evidence type="ECO:0000313" key="1">
    <source>
        <dbReference type="EMBL" id="KIL68251.1"/>
    </source>
</evidence>
<sequence length="75" mass="8390">MAMNRSFLGRTMLTTLSVYLKISTIISSSVSGAGCKTVNFCSRKDENTERPFLPDEYRDAQCRSCQGIGNQIPHR</sequence>